<evidence type="ECO:0000313" key="1">
    <source>
        <dbReference type="EMBL" id="GAG96936.1"/>
    </source>
</evidence>
<comment type="caution">
    <text evidence="1">The sequence shown here is derived from an EMBL/GenBank/DDBJ whole genome shotgun (WGS) entry which is preliminary data.</text>
</comment>
<gene>
    <name evidence="1" type="ORF">S01H4_47166</name>
</gene>
<feature type="non-terminal residue" evidence="1">
    <location>
        <position position="30"/>
    </location>
</feature>
<name>X1DKJ0_9ZZZZ</name>
<dbReference type="EMBL" id="BART01026440">
    <property type="protein sequence ID" value="GAG96936.1"/>
    <property type="molecule type" value="Genomic_DNA"/>
</dbReference>
<reference evidence="1" key="1">
    <citation type="journal article" date="2014" name="Front. Microbiol.">
        <title>High frequency of phylogenetically diverse reductive dehalogenase-homologous genes in deep subseafloor sedimentary metagenomes.</title>
        <authorList>
            <person name="Kawai M."/>
            <person name="Futagami T."/>
            <person name="Toyoda A."/>
            <person name="Takaki Y."/>
            <person name="Nishi S."/>
            <person name="Hori S."/>
            <person name="Arai W."/>
            <person name="Tsubouchi T."/>
            <person name="Morono Y."/>
            <person name="Uchiyama I."/>
            <person name="Ito T."/>
            <person name="Fujiyama A."/>
            <person name="Inagaki F."/>
            <person name="Takami H."/>
        </authorList>
    </citation>
    <scope>NUCLEOTIDE SEQUENCE</scope>
    <source>
        <strain evidence="1">Expedition CK06-06</strain>
    </source>
</reference>
<dbReference type="AlphaFoldDB" id="X1DKJ0"/>
<organism evidence="1">
    <name type="scientific">marine sediment metagenome</name>
    <dbReference type="NCBI Taxonomy" id="412755"/>
    <lineage>
        <taxon>unclassified sequences</taxon>
        <taxon>metagenomes</taxon>
        <taxon>ecological metagenomes</taxon>
    </lineage>
</organism>
<protein>
    <submittedName>
        <fullName evidence="1">Uncharacterized protein</fullName>
    </submittedName>
</protein>
<accession>X1DKJ0</accession>
<sequence>MGKCPRCPWKGSAKQFQKHYASKHFTKKKS</sequence>
<proteinExistence type="predicted"/>